<proteinExistence type="inferred from homology"/>
<comment type="similarity">
    <text evidence="1">Belongs to the enoyl-CoA hydratase/isomerase family.</text>
</comment>
<dbReference type="SUPFAM" id="SSF52096">
    <property type="entry name" value="ClpP/crotonase"/>
    <property type="match status" value="1"/>
</dbReference>
<sequence>MHMLWTGEFIDAATALSWGLVDEVHPFEKLRSALEATVARLAAQPPVAVQLIKRAVRAGAHGDLRLSLDLIASHQAVVQSTQDSAEAMAAFTEHRQPHFEGR</sequence>
<dbReference type="PANTHER" id="PTHR42964:SF1">
    <property type="entry name" value="POLYKETIDE BIOSYNTHESIS ENOYL-COA HYDRATASE PKSH-RELATED"/>
    <property type="match status" value="1"/>
</dbReference>
<gene>
    <name evidence="2" type="ORF">O4220_15395</name>
</gene>
<comment type="caution">
    <text evidence="2">The sequence shown here is derived from an EMBL/GenBank/DDBJ whole genome shotgun (WGS) entry which is preliminary data.</text>
</comment>
<dbReference type="InterPro" id="IPR001753">
    <property type="entry name" value="Enoyl-CoA_hydra/iso"/>
</dbReference>
<protein>
    <submittedName>
        <fullName evidence="2">Enoyl-CoA hydratase-related protein</fullName>
    </submittedName>
</protein>
<dbReference type="RefSeq" id="WP_269605671.1">
    <property type="nucleotide sequence ID" value="NZ_JAPWIJ010000006.1"/>
</dbReference>
<evidence type="ECO:0000256" key="1">
    <source>
        <dbReference type="ARBA" id="ARBA00005254"/>
    </source>
</evidence>
<dbReference type="EMBL" id="JAPWIJ010000006">
    <property type="protein sequence ID" value="MCZ4519898.1"/>
    <property type="molecule type" value="Genomic_DNA"/>
</dbReference>
<dbReference type="PANTHER" id="PTHR42964">
    <property type="entry name" value="ENOYL-COA HYDRATASE"/>
    <property type="match status" value="1"/>
</dbReference>
<dbReference type="InterPro" id="IPR014748">
    <property type="entry name" value="Enoyl-CoA_hydra_C"/>
</dbReference>
<dbReference type="Gene3D" id="3.90.226.10">
    <property type="entry name" value="2-enoyl-CoA Hydratase, Chain A, domain 1"/>
    <property type="match status" value="1"/>
</dbReference>
<keyword evidence="3" id="KW-1185">Reference proteome</keyword>
<name>A0ABT4MFY5_9NOCA</name>
<dbReference type="InterPro" id="IPR029045">
    <property type="entry name" value="ClpP/crotonase-like_dom_sf"/>
</dbReference>
<dbReference type="Proteomes" id="UP001081071">
    <property type="component" value="Unassembled WGS sequence"/>
</dbReference>
<dbReference type="Pfam" id="PF00378">
    <property type="entry name" value="ECH_1"/>
    <property type="match status" value="1"/>
</dbReference>
<accession>A0ABT4MFY5</accession>
<evidence type="ECO:0000313" key="3">
    <source>
        <dbReference type="Proteomes" id="UP001081071"/>
    </source>
</evidence>
<evidence type="ECO:0000313" key="2">
    <source>
        <dbReference type="EMBL" id="MCZ4519898.1"/>
    </source>
</evidence>
<reference evidence="2" key="1">
    <citation type="submission" date="2022-12" db="EMBL/GenBank/DDBJ databases">
        <authorList>
            <person name="Krivoruchko A.V."/>
            <person name="Elkin A."/>
        </authorList>
    </citation>
    <scope>NUCLEOTIDE SEQUENCE</scope>
    <source>
        <strain evidence="2">IEGM 1391</strain>
    </source>
</reference>
<dbReference type="Gene3D" id="1.10.12.10">
    <property type="entry name" value="Lyase 2-enoyl-coa Hydratase, Chain A, domain 2"/>
    <property type="match status" value="1"/>
</dbReference>
<dbReference type="InterPro" id="IPR051683">
    <property type="entry name" value="Enoyl-CoA_Hydratase/Isomerase"/>
</dbReference>
<organism evidence="2 3">
    <name type="scientific">Rhodococcus ruber</name>
    <dbReference type="NCBI Taxonomy" id="1830"/>
    <lineage>
        <taxon>Bacteria</taxon>
        <taxon>Bacillati</taxon>
        <taxon>Actinomycetota</taxon>
        <taxon>Actinomycetes</taxon>
        <taxon>Mycobacteriales</taxon>
        <taxon>Nocardiaceae</taxon>
        <taxon>Rhodococcus</taxon>
    </lineage>
</organism>